<evidence type="ECO:0000256" key="3">
    <source>
        <dbReference type="ARBA" id="ARBA00022729"/>
    </source>
</evidence>
<keyword evidence="3 4" id="KW-0732">Signal</keyword>
<dbReference type="Pfam" id="PF03480">
    <property type="entry name" value="DctP"/>
    <property type="match status" value="1"/>
</dbReference>
<reference evidence="5 6" key="1">
    <citation type="submission" date="2020-12" db="EMBL/GenBank/DDBJ databases">
        <authorList>
            <person name="Lu T."/>
            <person name="Wang Q."/>
            <person name="Han X."/>
        </authorList>
    </citation>
    <scope>NUCLEOTIDE SEQUENCE [LARGE SCALE GENOMIC DNA]</scope>
    <source>
        <strain evidence="5 6">WQ 585</strain>
    </source>
</reference>
<dbReference type="Gene3D" id="3.40.190.170">
    <property type="entry name" value="Bacterial extracellular solute-binding protein, family 7"/>
    <property type="match status" value="1"/>
</dbReference>
<dbReference type="PANTHER" id="PTHR33376:SF7">
    <property type="entry name" value="C4-DICARBOXYLATE-BINDING PROTEIN DCTB"/>
    <property type="match status" value="1"/>
</dbReference>
<keyword evidence="2" id="KW-0813">Transport</keyword>
<evidence type="ECO:0000256" key="2">
    <source>
        <dbReference type="ARBA" id="ARBA00022448"/>
    </source>
</evidence>
<dbReference type="InterPro" id="IPR018389">
    <property type="entry name" value="DctP_fam"/>
</dbReference>
<feature type="chain" id="PRO_5046620384" evidence="4">
    <location>
        <begin position="21"/>
        <end position="322"/>
    </location>
</feature>
<evidence type="ECO:0000256" key="1">
    <source>
        <dbReference type="ARBA" id="ARBA00009023"/>
    </source>
</evidence>
<evidence type="ECO:0000256" key="4">
    <source>
        <dbReference type="SAM" id="SignalP"/>
    </source>
</evidence>
<proteinExistence type="inferred from homology"/>
<dbReference type="RefSeq" id="WP_200234105.1">
    <property type="nucleotide sequence ID" value="NZ_JAENGP010000003.1"/>
</dbReference>
<accession>A0ABS1EBN9</accession>
<dbReference type="NCBIfam" id="TIGR00787">
    <property type="entry name" value="dctP"/>
    <property type="match status" value="1"/>
</dbReference>
<comment type="caution">
    <text evidence="5">The sequence shown here is derived from an EMBL/GenBank/DDBJ whole genome shotgun (WGS) entry which is preliminary data.</text>
</comment>
<feature type="signal peptide" evidence="4">
    <location>
        <begin position="1"/>
        <end position="20"/>
    </location>
</feature>
<comment type="similarity">
    <text evidence="1">Belongs to the bacterial solute-binding protein 7 family.</text>
</comment>
<evidence type="ECO:0000313" key="6">
    <source>
        <dbReference type="Proteomes" id="UP000635316"/>
    </source>
</evidence>
<evidence type="ECO:0000313" key="5">
    <source>
        <dbReference type="EMBL" id="MBK1780395.1"/>
    </source>
</evidence>
<dbReference type="Proteomes" id="UP000635316">
    <property type="component" value="Unassembled WGS sequence"/>
</dbReference>
<gene>
    <name evidence="5" type="ORF">JHL22_04120</name>
</gene>
<dbReference type="InterPro" id="IPR004682">
    <property type="entry name" value="TRAP_DctP"/>
</dbReference>
<keyword evidence="6" id="KW-1185">Reference proteome</keyword>
<dbReference type="InterPro" id="IPR038404">
    <property type="entry name" value="TRAP_DctP_sf"/>
</dbReference>
<dbReference type="EMBL" id="JAENGP010000003">
    <property type="protein sequence ID" value="MBK1780395.1"/>
    <property type="molecule type" value="Genomic_DNA"/>
</dbReference>
<dbReference type="CDD" id="cd13676">
    <property type="entry name" value="PBP2_TRAP_DctP2_like"/>
    <property type="match status" value="1"/>
</dbReference>
<dbReference type="PIRSF" id="PIRSF006470">
    <property type="entry name" value="DctB"/>
    <property type="match status" value="1"/>
</dbReference>
<organism evidence="5 6">
    <name type="scientific">Advenella mandrilli</name>
    <dbReference type="NCBI Taxonomy" id="2800330"/>
    <lineage>
        <taxon>Bacteria</taxon>
        <taxon>Pseudomonadati</taxon>
        <taxon>Pseudomonadota</taxon>
        <taxon>Betaproteobacteria</taxon>
        <taxon>Burkholderiales</taxon>
        <taxon>Alcaligenaceae</taxon>
    </lineage>
</organism>
<dbReference type="NCBIfam" id="NF037995">
    <property type="entry name" value="TRAP_S1"/>
    <property type="match status" value="1"/>
</dbReference>
<dbReference type="PANTHER" id="PTHR33376">
    <property type="match status" value="1"/>
</dbReference>
<sequence>MRLAILGGISLSAAMQSAHALDIKLGHVLAPDHSWHMAAEGFAKEVKQKTDGRVNFQIFPAAQLGNEKTVLEGLRIGSVGAAIMGTTALQSVDPRFGIVELPYSWSNANQAYKAYDGELGNALAKIAEQKGLILLGWWELGFRHYTNNKHPVKTIEDLKGLKTRVTPDKMRIETFKELGANPVPLAFGELYSALQQGLFDAQENPLSIIYTSSFYEVQKYLSMTGHVWGPANLILSKSVWNRISDKDKKIINDAAIEWGRHQRKAMSDGEASLIENLKAKGMEVNEVNKEGFMQAVNPVWERQASIYGEDLMKILVKYRESK</sequence>
<protein>
    <submittedName>
        <fullName evidence="5">DctP family TRAP transporter solute-binding subunit</fullName>
    </submittedName>
</protein>
<name>A0ABS1EBN9_9BURK</name>